<dbReference type="SUPFAM" id="SSF48403">
    <property type="entry name" value="Ankyrin repeat"/>
    <property type="match status" value="1"/>
</dbReference>
<dbReference type="Gene3D" id="1.25.40.20">
    <property type="entry name" value="Ankyrin repeat-containing domain"/>
    <property type="match status" value="1"/>
</dbReference>
<name>A0A0G2ID54_9EURO</name>
<protein>
    <submittedName>
        <fullName evidence="4">Uncharacterized protein</fullName>
    </submittedName>
</protein>
<reference evidence="5" key="1">
    <citation type="journal article" date="2015" name="PLoS Genet.">
        <title>The dynamic genome and transcriptome of the human fungal pathogen Blastomyces and close relative Emmonsia.</title>
        <authorList>
            <person name="Munoz J.F."/>
            <person name="Gauthier G.M."/>
            <person name="Desjardins C.A."/>
            <person name="Gallo J.E."/>
            <person name="Holder J."/>
            <person name="Sullivan T.D."/>
            <person name="Marty A.J."/>
            <person name="Carmen J.C."/>
            <person name="Chen Z."/>
            <person name="Ding L."/>
            <person name="Gujja S."/>
            <person name="Magrini V."/>
            <person name="Misas E."/>
            <person name="Mitreva M."/>
            <person name="Priest M."/>
            <person name="Saif S."/>
            <person name="Whiston E.A."/>
            <person name="Young S."/>
            <person name="Zeng Q."/>
            <person name="Goldman W.E."/>
            <person name="Mardis E.R."/>
            <person name="Taylor J.W."/>
            <person name="McEwen J.G."/>
            <person name="Clay O.K."/>
            <person name="Klein B.S."/>
            <person name="Cuomo C.A."/>
        </authorList>
    </citation>
    <scope>NUCLEOTIDE SEQUENCE [LARGE SCALE GENOMIC DNA]</scope>
    <source>
        <strain evidence="5">UAMH 3008</strain>
    </source>
</reference>
<dbReference type="SMART" id="SM00248">
    <property type="entry name" value="ANK"/>
    <property type="match status" value="4"/>
</dbReference>
<proteinExistence type="predicted"/>
<keyword evidence="1" id="KW-0677">Repeat</keyword>
<evidence type="ECO:0000313" key="5">
    <source>
        <dbReference type="Proteomes" id="UP000034164"/>
    </source>
</evidence>
<dbReference type="InterPro" id="IPR036770">
    <property type="entry name" value="Ankyrin_rpt-contain_sf"/>
</dbReference>
<evidence type="ECO:0000256" key="2">
    <source>
        <dbReference type="ARBA" id="ARBA00023043"/>
    </source>
</evidence>
<dbReference type="VEuPathDB" id="FungiDB:EMCG_06111"/>
<dbReference type="Proteomes" id="UP000034164">
    <property type="component" value="Unassembled WGS sequence"/>
</dbReference>
<dbReference type="OrthoDB" id="4187159at2759"/>
<dbReference type="InterPro" id="IPR002110">
    <property type="entry name" value="Ankyrin_rpt"/>
</dbReference>
<dbReference type="PANTHER" id="PTHR24198">
    <property type="entry name" value="ANKYRIN REPEAT AND PROTEIN KINASE DOMAIN-CONTAINING PROTEIN"/>
    <property type="match status" value="1"/>
</dbReference>
<feature type="region of interest" description="Disordered" evidence="3">
    <location>
        <begin position="166"/>
        <end position="185"/>
    </location>
</feature>
<sequence length="185" mass="20438">MGTDRNIVSPLALALNRNKFKAVCLLLGAGDYFPPDKDLTDILKSVMEWSNKPIVKILVTIGTDRNQMFTCAARYAQPHIVRSLIHAYPKSEMGDEIKNRALEVAVQRSNVHIAKALISAGAKVAIVITEGNRSMTPMHLAIKNRSAEMVKLLGADREFRVCHRRKTRGSGNSEEDNTRHCAGAT</sequence>
<keyword evidence="2" id="KW-0040">ANK repeat</keyword>
<dbReference type="Pfam" id="PF12796">
    <property type="entry name" value="Ank_2"/>
    <property type="match status" value="1"/>
</dbReference>
<dbReference type="AlphaFoldDB" id="A0A0G2ID54"/>
<evidence type="ECO:0000256" key="1">
    <source>
        <dbReference type="ARBA" id="ARBA00022737"/>
    </source>
</evidence>
<gene>
    <name evidence="4" type="ORF">EMCG_06111</name>
</gene>
<evidence type="ECO:0000313" key="4">
    <source>
        <dbReference type="EMBL" id="KKZ68220.1"/>
    </source>
</evidence>
<dbReference type="EMBL" id="LCZI01000140">
    <property type="protein sequence ID" value="KKZ68220.1"/>
    <property type="molecule type" value="Genomic_DNA"/>
</dbReference>
<dbReference type="PANTHER" id="PTHR24198:SF165">
    <property type="entry name" value="ANKYRIN REPEAT-CONTAINING PROTEIN-RELATED"/>
    <property type="match status" value="1"/>
</dbReference>
<comment type="caution">
    <text evidence="4">The sequence shown here is derived from an EMBL/GenBank/DDBJ whole genome shotgun (WGS) entry which is preliminary data.</text>
</comment>
<organism evidence="4 5">
    <name type="scientific">[Emmonsia] crescens</name>
    <dbReference type="NCBI Taxonomy" id="73230"/>
    <lineage>
        <taxon>Eukaryota</taxon>
        <taxon>Fungi</taxon>
        <taxon>Dikarya</taxon>
        <taxon>Ascomycota</taxon>
        <taxon>Pezizomycotina</taxon>
        <taxon>Eurotiomycetes</taxon>
        <taxon>Eurotiomycetidae</taxon>
        <taxon>Onygenales</taxon>
        <taxon>Ajellomycetaceae</taxon>
        <taxon>Emergomyces</taxon>
    </lineage>
</organism>
<accession>A0A0G2ID54</accession>
<evidence type="ECO:0000256" key="3">
    <source>
        <dbReference type="SAM" id="MobiDB-lite"/>
    </source>
</evidence>